<dbReference type="Proteomes" id="UP000249590">
    <property type="component" value="Unassembled WGS sequence"/>
</dbReference>
<dbReference type="Pfam" id="PF13460">
    <property type="entry name" value="NAD_binding_10"/>
    <property type="match status" value="1"/>
</dbReference>
<protein>
    <submittedName>
        <fullName evidence="2">NAD-dependent dehydratase</fullName>
    </submittedName>
</protein>
<dbReference type="AlphaFoldDB" id="A0A8B2NTG8"/>
<organism evidence="2 3">
    <name type="scientific">Acuticoccus sediminis</name>
    <dbReference type="NCBI Taxonomy" id="2184697"/>
    <lineage>
        <taxon>Bacteria</taxon>
        <taxon>Pseudomonadati</taxon>
        <taxon>Pseudomonadota</taxon>
        <taxon>Alphaproteobacteria</taxon>
        <taxon>Hyphomicrobiales</taxon>
        <taxon>Amorphaceae</taxon>
        <taxon>Acuticoccus</taxon>
    </lineage>
</organism>
<dbReference type="RefSeq" id="WP_111342239.1">
    <property type="nucleotide sequence ID" value="NZ_QHHQ01000001.1"/>
</dbReference>
<dbReference type="PANTHER" id="PTHR15020">
    <property type="entry name" value="FLAVIN REDUCTASE-RELATED"/>
    <property type="match status" value="1"/>
</dbReference>
<feature type="domain" description="NAD(P)-binding" evidence="1">
    <location>
        <begin position="9"/>
        <end position="192"/>
    </location>
</feature>
<evidence type="ECO:0000313" key="3">
    <source>
        <dbReference type="Proteomes" id="UP000249590"/>
    </source>
</evidence>
<gene>
    <name evidence="2" type="ORF">DLJ53_03070</name>
</gene>
<comment type="caution">
    <text evidence="2">The sequence shown here is derived from an EMBL/GenBank/DDBJ whole genome shotgun (WGS) entry which is preliminary data.</text>
</comment>
<accession>A0A8B2NTG8</accession>
<evidence type="ECO:0000313" key="2">
    <source>
        <dbReference type="EMBL" id="RAI03497.1"/>
    </source>
</evidence>
<sequence>MNVFIIGIGGGVGVRLARQLTARGNRVDGLVRQAAKRDELAAEGIATTPGDLVAMSVAELAEAMRGNDAIVFTAGAGGRDGPEATDQVDGEGPGKLAAAAELAGIRRFVLVSVFPEAWRERRMNEDFEHYMVAKKHAETQLVLTALDWVILRPSALRNEPGAGTVDLGLAKVHEEIRRDDVAVTIAELLRQPTVNRVILEVTGGTTPIEGAVAAMKP</sequence>
<name>A0A8B2NTG8_9HYPH</name>
<dbReference type="EMBL" id="QHHQ01000001">
    <property type="protein sequence ID" value="RAI03497.1"/>
    <property type="molecule type" value="Genomic_DNA"/>
</dbReference>
<reference evidence="2 3" key="1">
    <citation type="submission" date="2018-05" db="EMBL/GenBank/DDBJ databases">
        <title>Acuticoccus sediminis sp. nov., isolated from deep-sea sediment of Indian Ocean.</title>
        <authorList>
            <person name="Liu X."/>
            <person name="Lai Q."/>
            <person name="Du Y."/>
            <person name="Sun F."/>
            <person name="Zhang X."/>
            <person name="Wang S."/>
            <person name="Shao Z."/>
        </authorList>
    </citation>
    <scope>NUCLEOTIDE SEQUENCE [LARGE SCALE GENOMIC DNA]</scope>
    <source>
        <strain evidence="2 3">PTG4-2</strain>
    </source>
</reference>
<evidence type="ECO:0000259" key="1">
    <source>
        <dbReference type="Pfam" id="PF13460"/>
    </source>
</evidence>
<dbReference type="InterPro" id="IPR036291">
    <property type="entry name" value="NAD(P)-bd_dom_sf"/>
</dbReference>
<proteinExistence type="predicted"/>
<dbReference type="Gene3D" id="3.40.50.720">
    <property type="entry name" value="NAD(P)-binding Rossmann-like Domain"/>
    <property type="match status" value="1"/>
</dbReference>
<dbReference type="PANTHER" id="PTHR15020:SF50">
    <property type="entry name" value="UPF0659 PROTEIN YMR090W"/>
    <property type="match status" value="1"/>
</dbReference>
<dbReference type="InterPro" id="IPR016040">
    <property type="entry name" value="NAD(P)-bd_dom"/>
</dbReference>
<keyword evidence="3" id="KW-1185">Reference proteome</keyword>
<dbReference type="OrthoDB" id="367683at2"/>
<dbReference type="SUPFAM" id="SSF51735">
    <property type="entry name" value="NAD(P)-binding Rossmann-fold domains"/>
    <property type="match status" value="1"/>
</dbReference>